<dbReference type="AlphaFoldDB" id="A0A3N4HR08"/>
<dbReference type="Proteomes" id="UP000275078">
    <property type="component" value="Unassembled WGS sequence"/>
</dbReference>
<organism evidence="1 2">
    <name type="scientific">Ascobolus immersus RN42</name>
    <dbReference type="NCBI Taxonomy" id="1160509"/>
    <lineage>
        <taxon>Eukaryota</taxon>
        <taxon>Fungi</taxon>
        <taxon>Dikarya</taxon>
        <taxon>Ascomycota</taxon>
        <taxon>Pezizomycotina</taxon>
        <taxon>Pezizomycetes</taxon>
        <taxon>Pezizales</taxon>
        <taxon>Ascobolaceae</taxon>
        <taxon>Ascobolus</taxon>
    </lineage>
</organism>
<name>A0A3N4HR08_ASCIM</name>
<evidence type="ECO:0000313" key="1">
    <source>
        <dbReference type="EMBL" id="RPA74230.1"/>
    </source>
</evidence>
<reference evidence="1 2" key="1">
    <citation type="journal article" date="2018" name="Nat. Ecol. Evol.">
        <title>Pezizomycetes genomes reveal the molecular basis of ectomycorrhizal truffle lifestyle.</title>
        <authorList>
            <person name="Murat C."/>
            <person name="Payen T."/>
            <person name="Noel B."/>
            <person name="Kuo A."/>
            <person name="Morin E."/>
            <person name="Chen J."/>
            <person name="Kohler A."/>
            <person name="Krizsan K."/>
            <person name="Balestrini R."/>
            <person name="Da Silva C."/>
            <person name="Montanini B."/>
            <person name="Hainaut M."/>
            <person name="Levati E."/>
            <person name="Barry K.W."/>
            <person name="Belfiori B."/>
            <person name="Cichocki N."/>
            <person name="Clum A."/>
            <person name="Dockter R.B."/>
            <person name="Fauchery L."/>
            <person name="Guy J."/>
            <person name="Iotti M."/>
            <person name="Le Tacon F."/>
            <person name="Lindquist E.A."/>
            <person name="Lipzen A."/>
            <person name="Malagnac F."/>
            <person name="Mello A."/>
            <person name="Molinier V."/>
            <person name="Miyauchi S."/>
            <person name="Poulain J."/>
            <person name="Riccioni C."/>
            <person name="Rubini A."/>
            <person name="Sitrit Y."/>
            <person name="Splivallo R."/>
            <person name="Traeger S."/>
            <person name="Wang M."/>
            <person name="Zifcakova L."/>
            <person name="Wipf D."/>
            <person name="Zambonelli A."/>
            <person name="Paolocci F."/>
            <person name="Nowrousian M."/>
            <person name="Ottonello S."/>
            <person name="Baldrian P."/>
            <person name="Spatafora J.W."/>
            <person name="Henrissat B."/>
            <person name="Nagy L.G."/>
            <person name="Aury J.M."/>
            <person name="Wincker P."/>
            <person name="Grigoriev I.V."/>
            <person name="Bonfante P."/>
            <person name="Martin F.M."/>
        </authorList>
    </citation>
    <scope>NUCLEOTIDE SEQUENCE [LARGE SCALE GENOMIC DNA]</scope>
    <source>
        <strain evidence="1 2">RN42</strain>
    </source>
</reference>
<proteinExistence type="predicted"/>
<accession>A0A3N4HR08</accession>
<sequence length="213" mass="24852">MPRLVWPQRSDPVAAIRRHRHCIACDTGSHARFGRRDEDYREIGYQKAWWETNGGGASRARPETIGTSERNTPEASSWLFKAYGTVCLVVTKTTERCYLLSCFWDFSDCPKPEKHRLCRFAITVSDTILIHNNDDDPVSQRRRGGVKFEVRKGCWVNFYQQACSWSSFNLHHDHGPLFWFETRGTRQRRKSDFPFIASIDFFPLGPQQVEFEL</sequence>
<keyword evidence="2" id="KW-1185">Reference proteome</keyword>
<evidence type="ECO:0000313" key="2">
    <source>
        <dbReference type="Proteomes" id="UP000275078"/>
    </source>
</evidence>
<protein>
    <submittedName>
        <fullName evidence="1">Uncharacterized protein</fullName>
    </submittedName>
</protein>
<gene>
    <name evidence="1" type="ORF">BJ508DRAFT_313053</name>
</gene>
<dbReference type="EMBL" id="ML119796">
    <property type="protein sequence ID" value="RPA74230.1"/>
    <property type="molecule type" value="Genomic_DNA"/>
</dbReference>